<dbReference type="Proteomes" id="UP001281410">
    <property type="component" value="Unassembled WGS sequence"/>
</dbReference>
<dbReference type="EMBL" id="JANJYJ010000002">
    <property type="protein sequence ID" value="KAK3227828.1"/>
    <property type="molecule type" value="Genomic_DNA"/>
</dbReference>
<feature type="region of interest" description="Disordered" evidence="1">
    <location>
        <begin position="1"/>
        <end position="36"/>
    </location>
</feature>
<comment type="caution">
    <text evidence="2">The sequence shown here is derived from an EMBL/GenBank/DDBJ whole genome shotgun (WGS) entry which is preliminary data.</text>
</comment>
<feature type="compositionally biased region" description="Basic and acidic residues" evidence="1">
    <location>
        <begin position="1"/>
        <end position="16"/>
    </location>
</feature>
<gene>
    <name evidence="2" type="ORF">Dsin_007690</name>
</gene>
<dbReference type="AlphaFoldDB" id="A0AAE0EGQ3"/>
<organism evidence="2 3">
    <name type="scientific">Dipteronia sinensis</name>
    <dbReference type="NCBI Taxonomy" id="43782"/>
    <lineage>
        <taxon>Eukaryota</taxon>
        <taxon>Viridiplantae</taxon>
        <taxon>Streptophyta</taxon>
        <taxon>Embryophyta</taxon>
        <taxon>Tracheophyta</taxon>
        <taxon>Spermatophyta</taxon>
        <taxon>Magnoliopsida</taxon>
        <taxon>eudicotyledons</taxon>
        <taxon>Gunneridae</taxon>
        <taxon>Pentapetalae</taxon>
        <taxon>rosids</taxon>
        <taxon>malvids</taxon>
        <taxon>Sapindales</taxon>
        <taxon>Sapindaceae</taxon>
        <taxon>Hippocastanoideae</taxon>
        <taxon>Acereae</taxon>
        <taxon>Dipteronia</taxon>
    </lineage>
</organism>
<keyword evidence="3" id="KW-1185">Reference proteome</keyword>
<proteinExistence type="predicted"/>
<accession>A0AAE0EGQ3</accession>
<sequence>MDQFKGKKPLDSKERISIGGSSPSGSQAEKQGVASEVALSSNSIGEMSGVLNKNVDEAKDISCSSEETKFRKDMDALETRPPLKMGPLDSVADNSVCSFSGVEMPTSGASIEAQPASDADLKVQHNKVYAHDSSETHAKLRELEVDYDSQYEDGEVRESIFHAWEEYDGEDMDVDYGSDNASNMGYEAQNIMKNTQESNFQPSLSGSSVSVKERPLKGKDGWNEVASGDETVPYKVIRGCRCCCP</sequence>
<feature type="compositionally biased region" description="Low complexity" evidence="1">
    <location>
        <begin position="17"/>
        <end position="26"/>
    </location>
</feature>
<evidence type="ECO:0000256" key="1">
    <source>
        <dbReference type="SAM" id="MobiDB-lite"/>
    </source>
</evidence>
<name>A0AAE0EGQ3_9ROSI</name>
<evidence type="ECO:0000313" key="3">
    <source>
        <dbReference type="Proteomes" id="UP001281410"/>
    </source>
</evidence>
<evidence type="ECO:0000313" key="2">
    <source>
        <dbReference type="EMBL" id="KAK3227828.1"/>
    </source>
</evidence>
<reference evidence="2" key="1">
    <citation type="journal article" date="2023" name="Plant J.">
        <title>Genome sequences and population genomics provide insights into the demographic history, inbreeding, and mutation load of two 'living fossil' tree species of Dipteronia.</title>
        <authorList>
            <person name="Feng Y."/>
            <person name="Comes H.P."/>
            <person name="Chen J."/>
            <person name="Zhu S."/>
            <person name="Lu R."/>
            <person name="Zhang X."/>
            <person name="Li P."/>
            <person name="Qiu J."/>
            <person name="Olsen K.M."/>
            <person name="Qiu Y."/>
        </authorList>
    </citation>
    <scope>NUCLEOTIDE SEQUENCE</scope>
    <source>
        <strain evidence="2">NBL</strain>
    </source>
</reference>
<protein>
    <submittedName>
        <fullName evidence="2">Uncharacterized protein</fullName>
    </submittedName>
</protein>